<dbReference type="GO" id="GO:0003723">
    <property type="term" value="F:RNA binding"/>
    <property type="evidence" value="ECO:0007669"/>
    <property type="project" value="UniProtKB-UniRule"/>
</dbReference>
<keyword evidence="1" id="KW-0677">Repeat</keyword>
<dbReference type="EMBL" id="CAJNNV010002871">
    <property type="protein sequence ID" value="CAE8588000.1"/>
    <property type="molecule type" value="Genomic_DNA"/>
</dbReference>
<keyword evidence="7" id="KW-1185">Reference proteome</keyword>
<comment type="caution">
    <text evidence="6">The sequence shown here is derived from an EMBL/GenBank/DDBJ whole genome shotgun (WGS) entry which is preliminary data.</text>
</comment>
<dbReference type="Pfam" id="PF00076">
    <property type="entry name" value="RRM_1"/>
    <property type="match status" value="1"/>
</dbReference>
<dbReference type="CDD" id="cd00590">
    <property type="entry name" value="RRM_SF"/>
    <property type="match status" value="1"/>
</dbReference>
<feature type="compositionally biased region" description="Basic and acidic residues" evidence="4">
    <location>
        <begin position="574"/>
        <end position="584"/>
    </location>
</feature>
<reference evidence="6" key="1">
    <citation type="submission" date="2021-02" db="EMBL/GenBank/DDBJ databases">
        <authorList>
            <person name="Dougan E. K."/>
            <person name="Rhodes N."/>
            <person name="Thang M."/>
            <person name="Chan C."/>
        </authorList>
    </citation>
    <scope>NUCLEOTIDE SEQUENCE</scope>
</reference>
<evidence type="ECO:0000256" key="4">
    <source>
        <dbReference type="SAM" id="MobiDB-lite"/>
    </source>
</evidence>
<accession>A0A813DQU0</accession>
<dbReference type="InterPro" id="IPR035979">
    <property type="entry name" value="RBD_domain_sf"/>
</dbReference>
<feature type="compositionally biased region" description="Low complexity" evidence="4">
    <location>
        <begin position="269"/>
        <end position="302"/>
    </location>
</feature>
<feature type="non-terminal residue" evidence="6">
    <location>
        <position position="1"/>
    </location>
</feature>
<evidence type="ECO:0000256" key="3">
    <source>
        <dbReference type="PROSITE-ProRule" id="PRU00176"/>
    </source>
</evidence>
<evidence type="ECO:0000259" key="5">
    <source>
        <dbReference type="PROSITE" id="PS50102"/>
    </source>
</evidence>
<dbReference type="PANTHER" id="PTHR23236:SF119">
    <property type="entry name" value="NUCLEAR RNA-BINDING PROTEIN SART-3"/>
    <property type="match status" value="1"/>
</dbReference>
<evidence type="ECO:0000256" key="2">
    <source>
        <dbReference type="ARBA" id="ARBA00022884"/>
    </source>
</evidence>
<dbReference type="OrthoDB" id="5970at2759"/>
<evidence type="ECO:0000313" key="6">
    <source>
        <dbReference type="EMBL" id="CAE8588000.1"/>
    </source>
</evidence>
<feature type="region of interest" description="Disordered" evidence="4">
    <location>
        <begin position="267"/>
        <end position="302"/>
    </location>
</feature>
<dbReference type="InterPro" id="IPR012677">
    <property type="entry name" value="Nucleotide-bd_a/b_plait_sf"/>
</dbReference>
<proteinExistence type="predicted"/>
<dbReference type="AlphaFoldDB" id="A0A813DQU0"/>
<dbReference type="Gene3D" id="3.30.70.330">
    <property type="match status" value="1"/>
</dbReference>
<evidence type="ECO:0000313" key="7">
    <source>
        <dbReference type="Proteomes" id="UP000654075"/>
    </source>
</evidence>
<sequence length="664" mass="70619">AETVLKIDPVTGEVTTFGGPFKGKQKWYGGLLGCDGCIYGFPMNATGVLKVNPVTQEAILLGDFPEGGYKWHGGVRGADGCLYGLPNHIDTVLKVDPRTSEVSTFGGPLLKGPDFGETGNYKWLGGVLAGDGAIYCIPGDAHRVLKIVPATKQAYAIGEPFEDIRNKWQNGFVGRDGCVYGIPQNFQGVLKIDPISEEVTTIGSFDGSDKWEGGVLAGDGNIYCMPLRAKKVLRISPATPDVRGGSLRTDLHAYFDDLTAQSCSRIRSAPSAAAEKAQPAEQQHEPATAASEASPPAVEAVSAPAEAVAAPVAVPAQAEAATAAPAAPPAPTRPPPTAPRAVASYADADDVAAAPQSSWTGEGGVAAAAAASEDPEVAAAVARLAKDAARRVRIAQAVNSRSVFITNLPFKATEDDIRSWLSPGGEIKEMRLSRDKATTRALGFGHVQFASPEAADEAVQKCDKVELQGRVMRLALVTAGDKFHFELPEEIKEDVRSLMREAYEGKNISCIKDAWQKRHPGQKLDMTKWGFKNFSSAMKTVESVTLEHHLTKTLTFCAFFGGSPTHLAFLEEKRKKDEEKKEGGDDAAQPAAGSGAGKRAAAEADRLPAEKKRQKVAQGSAPESAQSVDEKLAAAPSDFMTYYVTHIKTVPLDFLYARFGQAPQ</sequence>
<dbReference type="PROSITE" id="PS50102">
    <property type="entry name" value="RRM"/>
    <property type="match status" value="1"/>
</dbReference>
<dbReference type="SMART" id="SM00360">
    <property type="entry name" value="RRM"/>
    <property type="match status" value="1"/>
</dbReference>
<protein>
    <recommendedName>
        <fullName evidence="5">RRM domain-containing protein</fullName>
    </recommendedName>
</protein>
<organism evidence="6 7">
    <name type="scientific">Polarella glacialis</name>
    <name type="common">Dinoflagellate</name>
    <dbReference type="NCBI Taxonomy" id="89957"/>
    <lineage>
        <taxon>Eukaryota</taxon>
        <taxon>Sar</taxon>
        <taxon>Alveolata</taxon>
        <taxon>Dinophyceae</taxon>
        <taxon>Suessiales</taxon>
        <taxon>Suessiaceae</taxon>
        <taxon>Polarella</taxon>
    </lineage>
</organism>
<feature type="compositionally biased region" description="Pro residues" evidence="4">
    <location>
        <begin position="326"/>
        <end position="338"/>
    </location>
</feature>
<feature type="region of interest" description="Disordered" evidence="4">
    <location>
        <begin position="323"/>
        <end position="342"/>
    </location>
</feature>
<feature type="domain" description="RRM" evidence="5">
    <location>
        <begin position="401"/>
        <end position="479"/>
    </location>
</feature>
<name>A0A813DQU0_POLGL</name>
<dbReference type="InterPro" id="IPR000504">
    <property type="entry name" value="RRM_dom"/>
</dbReference>
<dbReference type="SUPFAM" id="SSF63829">
    <property type="entry name" value="Calcium-dependent phosphotriesterase"/>
    <property type="match status" value="1"/>
</dbReference>
<feature type="compositionally biased region" description="Basic and acidic residues" evidence="4">
    <location>
        <begin position="600"/>
        <end position="611"/>
    </location>
</feature>
<dbReference type="PANTHER" id="PTHR23236">
    <property type="entry name" value="EUKARYOTIC TRANSLATION INITIATION FACTOR 4B/4H"/>
    <property type="match status" value="1"/>
</dbReference>
<dbReference type="Proteomes" id="UP000654075">
    <property type="component" value="Unassembled WGS sequence"/>
</dbReference>
<feature type="region of interest" description="Disordered" evidence="4">
    <location>
        <begin position="574"/>
        <end position="630"/>
    </location>
</feature>
<evidence type="ECO:0000256" key="1">
    <source>
        <dbReference type="ARBA" id="ARBA00022737"/>
    </source>
</evidence>
<dbReference type="SUPFAM" id="SSF54928">
    <property type="entry name" value="RNA-binding domain, RBD"/>
    <property type="match status" value="1"/>
</dbReference>
<keyword evidence="2 3" id="KW-0694">RNA-binding</keyword>
<gene>
    <name evidence="6" type="ORF">PGLA1383_LOCUS6819</name>
</gene>